<keyword evidence="5" id="KW-1185">Reference proteome</keyword>
<dbReference type="InterPro" id="IPR036291">
    <property type="entry name" value="NAD(P)-bd_dom_sf"/>
</dbReference>
<evidence type="ECO:0000259" key="3">
    <source>
        <dbReference type="SMART" id="SM00822"/>
    </source>
</evidence>
<dbReference type="RefSeq" id="WP_013044112.1">
    <property type="nucleotide sequence ID" value="NC_014008.1"/>
</dbReference>
<dbReference type="SMART" id="SM00822">
    <property type="entry name" value="PKS_KR"/>
    <property type="match status" value="1"/>
</dbReference>
<reference evidence="4 5" key="1">
    <citation type="journal article" date="2010" name="Stand. Genomic Sci.">
        <title>Complete genome sequence of Coraliomargarita akajimensis type strain (04OKA010-24).</title>
        <authorList>
            <person name="Mavromatis K."/>
            <person name="Abt B."/>
            <person name="Brambilla E."/>
            <person name="Lapidus A."/>
            <person name="Copeland A."/>
            <person name="Deshpande S."/>
            <person name="Nolan M."/>
            <person name="Lucas S."/>
            <person name="Tice H."/>
            <person name="Cheng J.F."/>
            <person name="Han C."/>
            <person name="Detter J.C."/>
            <person name="Woyke T."/>
            <person name="Goodwin L."/>
            <person name="Pitluck S."/>
            <person name="Held B."/>
            <person name="Brettin T."/>
            <person name="Tapia R."/>
            <person name="Ivanova N."/>
            <person name="Mikhailova N."/>
            <person name="Pati A."/>
            <person name="Liolios K."/>
            <person name="Chen A."/>
            <person name="Palaniappan K."/>
            <person name="Land M."/>
            <person name="Hauser L."/>
            <person name="Chang Y.J."/>
            <person name="Jeffries C.D."/>
            <person name="Rohde M."/>
            <person name="Goker M."/>
            <person name="Bristow J."/>
            <person name="Eisen J.A."/>
            <person name="Markowitz V."/>
            <person name="Hugenholtz P."/>
            <person name="Klenk H.P."/>
            <person name="Kyrpides N.C."/>
        </authorList>
    </citation>
    <scope>NUCLEOTIDE SEQUENCE [LARGE SCALE GENOMIC DNA]</scope>
    <source>
        <strain evidence="5">DSM 45221 / IAM 15411 / JCM 23193 / KCTC 12865</strain>
    </source>
</reference>
<dbReference type="InterPro" id="IPR002347">
    <property type="entry name" value="SDR_fam"/>
</dbReference>
<dbReference type="PANTHER" id="PTHR43477">
    <property type="entry name" value="DIHYDROANTICAPSIN 7-DEHYDROGENASE"/>
    <property type="match status" value="1"/>
</dbReference>
<protein>
    <submittedName>
        <fullName evidence="4">Short-chain dehydrogenase/reductase SDR</fullName>
    </submittedName>
</protein>
<dbReference type="EMBL" id="CP001998">
    <property type="protein sequence ID" value="ADE55390.1"/>
    <property type="molecule type" value="Genomic_DNA"/>
</dbReference>
<dbReference type="Proteomes" id="UP000000925">
    <property type="component" value="Chromosome"/>
</dbReference>
<dbReference type="InterPro" id="IPR057326">
    <property type="entry name" value="KR_dom"/>
</dbReference>
<comment type="similarity">
    <text evidence="1">Belongs to the short-chain dehydrogenases/reductases (SDR) family.</text>
</comment>
<keyword evidence="2" id="KW-0560">Oxidoreductase</keyword>
<accession>D5EN00</accession>
<dbReference type="STRING" id="583355.Caka_2374"/>
<dbReference type="CDD" id="cd05233">
    <property type="entry name" value="SDR_c"/>
    <property type="match status" value="1"/>
</dbReference>
<dbReference type="PRINTS" id="PR00081">
    <property type="entry name" value="GDHRDH"/>
</dbReference>
<proteinExistence type="inferred from homology"/>
<evidence type="ECO:0000256" key="2">
    <source>
        <dbReference type="ARBA" id="ARBA00023002"/>
    </source>
</evidence>
<dbReference type="OrthoDB" id="9781121at2"/>
<dbReference type="SUPFAM" id="SSF51735">
    <property type="entry name" value="NAD(P)-binding Rossmann-fold domains"/>
    <property type="match status" value="1"/>
</dbReference>
<organism evidence="4 5">
    <name type="scientific">Coraliomargarita akajimensis (strain DSM 45221 / IAM 15411 / JCM 23193 / KCTC 12865 / 04OKA010-24)</name>
    <dbReference type="NCBI Taxonomy" id="583355"/>
    <lineage>
        <taxon>Bacteria</taxon>
        <taxon>Pseudomonadati</taxon>
        <taxon>Verrucomicrobiota</taxon>
        <taxon>Opitutia</taxon>
        <taxon>Puniceicoccales</taxon>
        <taxon>Coraliomargaritaceae</taxon>
        <taxon>Coraliomargarita</taxon>
    </lineage>
</organism>
<evidence type="ECO:0000256" key="1">
    <source>
        <dbReference type="ARBA" id="ARBA00006484"/>
    </source>
</evidence>
<evidence type="ECO:0000313" key="5">
    <source>
        <dbReference type="Proteomes" id="UP000000925"/>
    </source>
</evidence>
<sequence length="244" mass="25710">MATDDSSLPSLLLLGATGGIGRHLCRRFADQDWDLYLSGRSQERLDALSSCTSNPTLLADLKDGAARKALIEQLPQLDGLVYAAGVAPVAPVRFLKADDLENCLQVNLQLPLLLIRDLLKAKRLKDGASVVLLSSVSAARGVAGYAAYAASKAALEAASRCLAVELSSKRIRVNCVAPGMVRGDMADQASDQFSSEALEAHWSKYPLGAGSPTSVVKAVEYLLSDAAEWTTGSVLTVDGGYSIS</sequence>
<dbReference type="Pfam" id="PF13561">
    <property type="entry name" value="adh_short_C2"/>
    <property type="match status" value="1"/>
</dbReference>
<dbReference type="InterPro" id="IPR051122">
    <property type="entry name" value="SDR_DHRS6-like"/>
</dbReference>
<name>D5EN00_CORAD</name>
<dbReference type="KEGG" id="caa:Caka_2374"/>
<dbReference type="GO" id="GO:0016491">
    <property type="term" value="F:oxidoreductase activity"/>
    <property type="evidence" value="ECO:0007669"/>
    <property type="project" value="UniProtKB-KW"/>
</dbReference>
<dbReference type="HOGENOM" id="CLU_010194_1_0_0"/>
<dbReference type="Gene3D" id="3.40.50.720">
    <property type="entry name" value="NAD(P)-binding Rossmann-like Domain"/>
    <property type="match status" value="1"/>
</dbReference>
<dbReference type="eggNOG" id="COG1028">
    <property type="taxonomic scope" value="Bacteria"/>
</dbReference>
<dbReference type="AlphaFoldDB" id="D5EN00"/>
<dbReference type="PANTHER" id="PTHR43477:SF1">
    <property type="entry name" value="DIHYDROANTICAPSIN 7-DEHYDROGENASE"/>
    <property type="match status" value="1"/>
</dbReference>
<evidence type="ECO:0000313" key="4">
    <source>
        <dbReference type="EMBL" id="ADE55390.1"/>
    </source>
</evidence>
<feature type="domain" description="Ketoreductase" evidence="3">
    <location>
        <begin position="9"/>
        <end position="184"/>
    </location>
</feature>
<gene>
    <name evidence="4" type="ordered locus">Caka_2374</name>
</gene>